<dbReference type="Proteomes" id="UP001363151">
    <property type="component" value="Unassembled WGS sequence"/>
</dbReference>
<accession>A0ABR1G937</accession>
<dbReference type="SUPFAM" id="SSF51735">
    <property type="entry name" value="NAD(P)-binding Rossmann-fold domains"/>
    <property type="match status" value="1"/>
</dbReference>
<dbReference type="EMBL" id="JBBJCI010000039">
    <property type="protein sequence ID" value="KAK7249866.1"/>
    <property type="molecule type" value="Genomic_DNA"/>
</dbReference>
<keyword evidence="1" id="KW-0560">Oxidoreductase</keyword>
<dbReference type="PANTHER" id="PTHR43658:SF8">
    <property type="entry name" value="17-BETA-HYDROXYSTEROID DEHYDROGENASE 14-RELATED"/>
    <property type="match status" value="1"/>
</dbReference>
<dbReference type="PANTHER" id="PTHR43658">
    <property type="entry name" value="SHORT-CHAIN DEHYDROGENASE/REDUCTASE"/>
    <property type="match status" value="1"/>
</dbReference>
<dbReference type="PROSITE" id="PS00061">
    <property type="entry name" value="ADH_SHORT"/>
    <property type="match status" value="1"/>
</dbReference>
<evidence type="ECO:0000313" key="3">
    <source>
        <dbReference type="EMBL" id="KAK7249866.1"/>
    </source>
</evidence>
<organism evidence="3 4">
    <name type="scientific">Aureococcus anophagefferens</name>
    <name type="common">Harmful bloom alga</name>
    <dbReference type="NCBI Taxonomy" id="44056"/>
    <lineage>
        <taxon>Eukaryota</taxon>
        <taxon>Sar</taxon>
        <taxon>Stramenopiles</taxon>
        <taxon>Ochrophyta</taxon>
        <taxon>Pelagophyceae</taxon>
        <taxon>Pelagomonadales</taxon>
        <taxon>Pelagomonadaceae</taxon>
        <taxon>Aureococcus</taxon>
    </lineage>
</organism>
<gene>
    <name evidence="3" type="primary">HSD17B14</name>
    <name evidence="3" type="ORF">SO694_00005234</name>
</gene>
<keyword evidence="4" id="KW-1185">Reference proteome</keyword>
<reference evidence="3 4" key="1">
    <citation type="submission" date="2024-03" db="EMBL/GenBank/DDBJ databases">
        <title>Aureococcus anophagefferens CCMP1851 and Kratosvirus quantuckense: Draft genome of a second virus-susceptible host strain in the model system.</title>
        <authorList>
            <person name="Chase E."/>
            <person name="Truchon A.R."/>
            <person name="Schepens W."/>
            <person name="Wilhelm S.W."/>
        </authorList>
    </citation>
    <scope>NUCLEOTIDE SEQUENCE [LARGE SCALE GENOMIC DNA]</scope>
    <source>
        <strain evidence="3 4">CCMP1851</strain>
    </source>
</reference>
<sequence length="391" mass="40517">MSPGLPRRCCARWTAAARRSSTARSTRRRSARPSGRPSSPGAPPRRARAAAAAAAAAERRRAPRRGHGGAAVARGLLRRRVGVDAVERGAPRIVLGDAYGRPRARVAAAGRLGLDDAAVECGLRGCAGRYADRVVIVTGAARGIGEGCARVFFEAGASVVLVDRDEKGGAALAAELNGQDWSLDEASGRAKFVKADVSVAAELEAAVDATVAAFGRVDCVVNNAGWHPPHKPIDDFSVDDVQDLLQLNFVSAFALCKFALPHLRASKGCIVNMSSLVGHFGQAKACTYAATKGALTAFTKALAIDEAPNGVRVNSVSPGNIWTPLWKAGADADADPAAARAAGDRAQVMGRMGTILEAGRLCLCIAADMTFTTGVDHILSGGAEIGYGMRA</sequence>
<dbReference type="Pfam" id="PF13561">
    <property type="entry name" value="adh_short_C2"/>
    <property type="match status" value="1"/>
</dbReference>
<protein>
    <submittedName>
        <fullName evidence="3">Short chain dehydrogenase</fullName>
    </submittedName>
</protein>
<comment type="caution">
    <text evidence="3">The sequence shown here is derived from an EMBL/GenBank/DDBJ whole genome shotgun (WGS) entry which is preliminary data.</text>
</comment>
<dbReference type="InterPro" id="IPR036291">
    <property type="entry name" value="NAD(P)-bd_dom_sf"/>
</dbReference>
<dbReference type="PRINTS" id="PR00081">
    <property type="entry name" value="GDHRDH"/>
</dbReference>
<proteinExistence type="predicted"/>
<evidence type="ECO:0000256" key="1">
    <source>
        <dbReference type="ARBA" id="ARBA00023002"/>
    </source>
</evidence>
<feature type="compositionally biased region" description="Low complexity" evidence="2">
    <location>
        <begin position="1"/>
        <end position="24"/>
    </location>
</feature>
<dbReference type="PRINTS" id="PR00080">
    <property type="entry name" value="SDRFAMILY"/>
</dbReference>
<feature type="region of interest" description="Disordered" evidence="2">
    <location>
        <begin position="1"/>
        <end position="69"/>
    </location>
</feature>
<evidence type="ECO:0000313" key="4">
    <source>
        <dbReference type="Proteomes" id="UP001363151"/>
    </source>
</evidence>
<dbReference type="InterPro" id="IPR020904">
    <property type="entry name" value="Sc_DH/Rdtase_CS"/>
</dbReference>
<name>A0ABR1G937_AURAN</name>
<dbReference type="Gene3D" id="3.40.50.720">
    <property type="entry name" value="NAD(P)-binding Rossmann-like Domain"/>
    <property type="match status" value="1"/>
</dbReference>
<evidence type="ECO:0000256" key="2">
    <source>
        <dbReference type="SAM" id="MobiDB-lite"/>
    </source>
</evidence>
<dbReference type="InterPro" id="IPR002347">
    <property type="entry name" value="SDR_fam"/>
</dbReference>